<sequence>MPTWSWIVIVVVAVVIVLLAVVVAASMMRQKRSERLKDQFGPEYERTVETAGDQRAAERELLARERKHNKLDIKELAPESRVRYVEAWGVTQAGFVDNPSKSVGDADRLVTEVMRERGYPVDDFEQRAADLSVDHPKVVEHYRAAHILHLAQEQGEIGTEAQREALVHYRALFERLVGAEPQTQAGPDSRAAEHVAQPERATPAQREAGTNEAGTDSPKEARA</sequence>
<keyword evidence="2" id="KW-0472">Membrane</keyword>
<organism evidence="3 4">
    <name type="scientific">Mycolicibacterium nivoides</name>
    <dbReference type="NCBI Taxonomy" id="2487344"/>
    <lineage>
        <taxon>Bacteria</taxon>
        <taxon>Bacillati</taxon>
        <taxon>Actinomycetota</taxon>
        <taxon>Actinomycetes</taxon>
        <taxon>Mycobacteriales</taxon>
        <taxon>Mycobacteriaceae</taxon>
        <taxon>Mycolicibacterium</taxon>
    </lineage>
</organism>
<feature type="region of interest" description="Disordered" evidence="1">
    <location>
        <begin position="180"/>
        <end position="223"/>
    </location>
</feature>
<gene>
    <name evidence="3" type="ORF">ACK4CT_00415</name>
</gene>
<evidence type="ECO:0008006" key="5">
    <source>
        <dbReference type="Google" id="ProtNLM"/>
    </source>
</evidence>
<keyword evidence="2" id="KW-1133">Transmembrane helix</keyword>
<dbReference type="EMBL" id="JBKBDD010000001">
    <property type="protein sequence ID" value="MFN6541629.1"/>
    <property type="molecule type" value="Genomic_DNA"/>
</dbReference>
<accession>A0ABW9L2S2</accession>
<reference evidence="3 4" key="1">
    <citation type="submission" date="2024-12" db="EMBL/GenBank/DDBJ databases">
        <title>The coexistence of Mycolicibacterium septicum and Mycolicibacterium nivoides in clinical samples.</title>
        <authorList>
            <person name="Wang C."/>
            <person name="Feng Y."/>
            <person name="Zong Z."/>
        </authorList>
    </citation>
    <scope>NUCLEOTIDE SEQUENCE [LARGE SCALE GENOMIC DNA]</scope>
    <source>
        <strain evidence="3 4">120309</strain>
    </source>
</reference>
<feature type="transmembrane region" description="Helical" evidence="2">
    <location>
        <begin position="6"/>
        <end position="27"/>
    </location>
</feature>
<dbReference type="Proteomes" id="UP001635816">
    <property type="component" value="Unassembled WGS sequence"/>
</dbReference>
<comment type="caution">
    <text evidence="3">The sequence shown here is derived from an EMBL/GenBank/DDBJ whole genome shotgun (WGS) entry which is preliminary data.</text>
</comment>
<evidence type="ECO:0000256" key="2">
    <source>
        <dbReference type="SAM" id="Phobius"/>
    </source>
</evidence>
<keyword evidence="2" id="KW-0812">Transmembrane</keyword>
<keyword evidence="4" id="KW-1185">Reference proteome</keyword>
<evidence type="ECO:0000256" key="1">
    <source>
        <dbReference type="SAM" id="MobiDB-lite"/>
    </source>
</evidence>
<evidence type="ECO:0000313" key="4">
    <source>
        <dbReference type="Proteomes" id="UP001635816"/>
    </source>
</evidence>
<protein>
    <recommendedName>
        <fullName evidence="5">Secreted protein</fullName>
    </recommendedName>
</protein>
<proteinExistence type="predicted"/>
<dbReference type="RefSeq" id="WP_409542393.1">
    <property type="nucleotide sequence ID" value="NZ_JBKBDD010000001.1"/>
</dbReference>
<evidence type="ECO:0000313" key="3">
    <source>
        <dbReference type="EMBL" id="MFN6541629.1"/>
    </source>
</evidence>
<name>A0ABW9L2S2_9MYCO</name>